<name>A0ABS2PL81_9STRE</name>
<keyword evidence="1" id="KW-0472">Membrane</keyword>
<keyword evidence="1" id="KW-0812">Transmembrane</keyword>
<keyword evidence="3" id="KW-1185">Reference proteome</keyword>
<reference evidence="2 3" key="1">
    <citation type="submission" date="2021-01" db="EMBL/GenBank/DDBJ databases">
        <title>Genomic Encyclopedia of Type Strains, Phase IV (KMG-IV): sequencing the most valuable type-strain genomes for metagenomic binning, comparative biology and taxonomic classification.</title>
        <authorList>
            <person name="Goeker M."/>
        </authorList>
    </citation>
    <scope>NUCLEOTIDE SEQUENCE [LARGE SCALE GENOMIC DNA]</scope>
    <source>
        <strain evidence="2 3">DSM 27513</strain>
    </source>
</reference>
<protein>
    <submittedName>
        <fullName evidence="2">Uncharacterized protein</fullName>
    </submittedName>
</protein>
<evidence type="ECO:0000313" key="2">
    <source>
        <dbReference type="EMBL" id="MBM7635563.1"/>
    </source>
</evidence>
<evidence type="ECO:0000313" key="3">
    <source>
        <dbReference type="Proteomes" id="UP000809081"/>
    </source>
</evidence>
<keyword evidence="1" id="KW-1133">Transmembrane helix</keyword>
<sequence length="132" mass="15819">MIEVISRSVLSIFVAIIIKIYLINHKIYSKITLSFSYYPYKYDSYTTYFIIKSQFLTSEQMSFYLQEIRNHSELANIIIIGKNIDYEELFKNHFRIFGVIDTTNNRSLTFIRAQVHFYLDGLYRKRLTKSLD</sequence>
<evidence type="ECO:0000256" key="1">
    <source>
        <dbReference type="SAM" id="Phobius"/>
    </source>
</evidence>
<dbReference type="EMBL" id="JAFBEI010000005">
    <property type="protein sequence ID" value="MBM7635563.1"/>
    <property type="molecule type" value="Genomic_DNA"/>
</dbReference>
<gene>
    <name evidence="2" type="ORF">JOC31_000356</name>
</gene>
<dbReference type="Proteomes" id="UP000809081">
    <property type="component" value="Unassembled WGS sequence"/>
</dbReference>
<comment type="caution">
    <text evidence="2">The sequence shown here is derived from an EMBL/GenBank/DDBJ whole genome shotgun (WGS) entry which is preliminary data.</text>
</comment>
<accession>A0ABS2PL81</accession>
<feature type="transmembrane region" description="Helical" evidence="1">
    <location>
        <begin position="6"/>
        <end position="23"/>
    </location>
</feature>
<organism evidence="2 3">
    <name type="scientific">Streptococcus saliviloxodontae</name>
    <dbReference type="NCBI Taxonomy" id="1349416"/>
    <lineage>
        <taxon>Bacteria</taxon>
        <taxon>Bacillati</taxon>
        <taxon>Bacillota</taxon>
        <taxon>Bacilli</taxon>
        <taxon>Lactobacillales</taxon>
        <taxon>Streptococcaceae</taxon>
        <taxon>Streptococcus</taxon>
    </lineage>
</organism>
<proteinExistence type="predicted"/>